<dbReference type="AlphaFoldDB" id="T1CXI5"/>
<name>T1CXI5_9ZZZZ</name>
<protein>
    <submittedName>
        <fullName evidence="1">ATP-dependent Lon protease</fullName>
    </submittedName>
</protein>
<proteinExistence type="predicted"/>
<comment type="caution">
    <text evidence="1">The sequence shown here is derived from an EMBL/GenBank/DDBJ whole genome shotgun (WGS) entry which is preliminary data.</text>
</comment>
<evidence type="ECO:0000313" key="1">
    <source>
        <dbReference type="EMBL" id="EQD74825.1"/>
    </source>
</evidence>
<accession>T1CXI5</accession>
<keyword evidence="1" id="KW-0645">Protease</keyword>
<sequence length="54" mass="6209">MRIAELAVDKQAQTLLMPVSARRQLNDLPDDLWTRISIEFYKDTSDAVFKALVD</sequence>
<keyword evidence="1" id="KW-0378">Hydrolase</keyword>
<dbReference type="GO" id="GO:0006508">
    <property type="term" value="P:proteolysis"/>
    <property type="evidence" value="ECO:0007669"/>
    <property type="project" value="UniProtKB-KW"/>
</dbReference>
<organism evidence="1">
    <name type="scientific">mine drainage metagenome</name>
    <dbReference type="NCBI Taxonomy" id="410659"/>
    <lineage>
        <taxon>unclassified sequences</taxon>
        <taxon>metagenomes</taxon>
        <taxon>ecological metagenomes</taxon>
    </lineage>
</organism>
<gene>
    <name evidence="1" type="ORF">B1A_04282</name>
</gene>
<reference evidence="1" key="2">
    <citation type="journal article" date="2014" name="ISME J.">
        <title>Microbial stratification in low pH oxic and suboxic macroscopic growths along an acid mine drainage.</title>
        <authorList>
            <person name="Mendez-Garcia C."/>
            <person name="Mesa V."/>
            <person name="Sprenger R.R."/>
            <person name="Richter M."/>
            <person name="Diez M.S."/>
            <person name="Solano J."/>
            <person name="Bargiela R."/>
            <person name="Golyshina O.V."/>
            <person name="Manteca A."/>
            <person name="Ramos J.L."/>
            <person name="Gallego J.R."/>
            <person name="Llorente I."/>
            <person name="Martins Dos Santos V.A."/>
            <person name="Jensen O.N."/>
            <person name="Pelaez A.I."/>
            <person name="Sanchez J."/>
            <person name="Ferrer M."/>
        </authorList>
    </citation>
    <scope>NUCLEOTIDE SEQUENCE</scope>
</reference>
<reference evidence="1" key="1">
    <citation type="submission" date="2013-08" db="EMBL/GenBank/DDBJ databases">
        <authorList>
            <person name="Mendez C."/>
            <person name="Richter M."/>
            <person name="Ferrer M."/>
            <person name="Sanchez J."/>
        </authorList>
    </citation>
    <scope>NUCLEOTIDE SEQUENCE</scope>
</reference>
<dbReference type="EMBL" id="AUZX01003102">
    <property type="protein sequence ID" value="EQD74825.1"/>
    <property type="molecule type" value="Genomic_DNA"/>
</dbReference>
<dbReference type="GO" id="GO:0008233">
    <property type="term" value="F:peptidase activity"/>
    <property type="evidence" value="ECO:0007669"/>
    <property type="project" value="UniProtKB-KW"/>
</dbReference>